<dbReference type="Pfam" id="PF16363">
    <property type="entry name" value="GDP_Man_Dehyd"/>
    <property type="match status" value="1"/>
</dbReference>
<dbReference type="Gene3D" id="3.40.50.720">
    <property type="entry name" value="NAD(P)-binding Rossmann-like Domain"/>
    <property type="match status" value="1"/>
</dbReference>
<feature type="domain" description="NAD(P)-binding" evidence="1">
    <location>
        <begin position="23"/>
        <end position="320"/>
    </location>
</feature>
<sequence length="322" mass="35961">MTDPNVEGNWMIAKDFWRDRRVFVTGCTGLVGSWTVRALLERGAHVVGLIRDQVAGSELRRAGLEGRIDVVRGSVENYELMERALGEYEVQTVLHLAAQTIVGIANRSPLSTFETNIKGTWCLLEAARRCGRQPHVVVASSDKAYGEQPVLPYTEDAPLAGRHPYDVSKSCTDLLSLTYHHTYRLPVCVTRCGNFYGGGDLNFNRIVPGTVRSVVRGERPIVRSDGTFVRDYFYVQDGADAYLHLAECMANDPAVIGHAFNFSNEIQVTVLDLVQMILRQMGSNLTPDVRNEATNEIPHQYLSAEKARKMLNWKPGTHLKRA</sequence>
<organism evidence="2 3">
    <name type="scientific">Fimbriiglobus ruber</name>
    <dbReference type="NCBI Taxonomy" id="1908690"/>
    <lineage>
        <taxon>Bacteria</taxon>
        <taxon>Pseudomonadati</taxon>
        <taxon>Planctomycetota</taxon>
        <taxon>Planctomycetia</taxon>
        <taxon>Gemmatales</taxon>
        <taxon>Gemmataceae</taxon>
        <taxon>Fimbriiglobus</taxon>
    </lineage>
</organism>
<comment type="caution">
    <text evidence="2">The sequence shown here is derived from an EMBL/GenBank/DDBJ whole genome shotgun (WGS) entry which is preliminary data.</text>
</comment>
<keyword evidence="3" id="KW-1185">Reference proteome</keyword>
<protein>
    <submittedName>
        <fullName evidence="2">UDP-glucose 4-epimerase</fullName>
    </submittedName>
</protein>
<dbReference type="Proteomes" id="UP000214646">
    <property type="component" value="Unassembled WGS sequence"/>
</dbReference>
<gene>
    <name evidence="2" type="ORF">FRUB_00006</name>
</gene>
<dbReference type="AlphaFoldDB" id="A0A225ED95"/>
<name>A0A225ED95_9BACT</name>
<accession>A0A225ED95</accession>
<dbReference type="SUPFAM" id="SSF51735">
    <property type="entry name" value="NAD(P)-binding Rossmann-fold domains"/>
    <property type="match status" value="1"/>
</dbReference>
<reference evidence="3" key="1">
    <citation type="submission" date="2017-06" db="EMBL/GenBank/DDBJ databases">
        <title>Genome analysis of Fimbriiglobus ruber SP5, the first member of the order Planctomycetales with confirmed chitinolytic capability.</title>
        <authorList>
            <person name="Ravin N.V."/>
            <person name="Rakitin A.L."/>
            <person name="Ivanova A.A."/>
            <person name="Beletsky A.V."/>
            <person name="Kulichevskaya I.S."/>
            <person name="Mardanov A.V."/>
            <person name="Dedysh S.N."/>
        </authorList>
    </citation>
    <scope>NUCLEOTIDE SEQUENCE [LARGE SCALE GENOMIC DNA]</scope>
    <source>
        <strain evidence="3">SP5</strain>
    </source>
</reference>
<dbReference type="Gene3D" id="3.90.25.10">
    <property type="entry name" value="UDP-galactose 4-epimerase, domain 1"/>
    <property type="match status" value="1"/>
</dbReference>
<dbReference type="InterPro" id="IPR016040">
    <property type="entry name" value="NAD(P)-bd_dom"/>
</dbReference>
<evidence type="ECO:0000313" key="2">
    <source>
        <dbReference type="EMBL" id="OWK46307.1"/>
    </source>
</evidence>
<evidence type="ECO:0000313" key="3">
    <source>
        <dbReference type="Proteomes" id="UP000214646"/>
    </source>
</evidence>
<dbReference type="PANTHER" id="PTHR43000">
    <property type="entry name" value="DTDP-D-GLUCOSE 4,6-DEHYDRATASE-RELATED"/>
    <property type="match status" value="1"/>
</dbReference>
<dbReference type="EMBL" id="NIDE01000001">
    <property type="protein sequence ID" value="OWK46307.1"/>
    <property type="molecule type" value="Genomic_DNA"/>
</dbReference>
<evidence type="ECO:0000259" key="1">
    <source>
        <dbReference type="Pfam" id="PF16363"/>
    </source>
</evidence>
<dbReference type="InterPro" id="IPR036291">
    <property type="entry name" value="NAD(P)-bd_dom_sf"/>
</dbReference>
<proteinExistence type="predicted"/>